<feature type="transmembrane region" description="Helical" evidence="8">
    <location>
        <begin position="272"/>
        <end position="294"/>
    </location>
</feature>
<feature type="domain" description="ABC transmembrane type-2" evidence="9">
    <location>
        <begin position="137"/>
        <end position="381"/>
    </location>
</feature>
<evidence type="ECO:0000256" key="2">
    <source>
        <dbReference type="ARBA" id="ARBA00007783"/>
    </source>
</evidence>
<organism evidence="10 11">
    <name type="scientific">Bailinhaonella thermotolerans</name>
    <dbReference type="NCBI Taxonomy" id="1070861"/>
    <lineage>
        <taxon>Bacteria</taxon>
        <taxon>Bacillati</taxon>
        <taxon>Actinomycetota</taxon>
        <taxon>Actinomycetes</taxon>
        <taxon>Streptosporangiales</taxon>
        <taxon>Streptosporangiaceae</taxon>
        <taxon>Bailinhaonella</taxon>
    </lineage>
</organism>
<evidence type="ECO:0000313" key="10">
    <source>
        <dbReference type="EMBL" id="RJL30412.1"/>
    </source>
</evidence>
<dbReference type="AlphaFoldDB" id="A0A3A4BGI1"/>
<feature type="transmembrane region" description="Helical" evidence="8">
    <location>
        <begin position="193"/>
        <end position="214"/>
    </location>
</feature>
<evidence type="ECO:0000256" key="3">
    <source>
        <dbReference type="ARBA" id="ARBA00022448"/>
    </source>
</evidence>
<evidence type="ECO:0000256" key="1">
    <source>
        <dbReference type="ARBA" id="ARBA00004651"/>
    </source>
</evidence>
<evidence type="ECO:0000256" key="4">
    <source>
        <dbReference type="ARBA" id="ARBA00022475"/>
    </source>
</evidence>
<dbReference type="EMBL" id="QZEY01000009">
    <property type="protein sequence ID" value="RJL30412.1"/>
    <property type="molecule type" value="Genomic_DNA"/>
</dbReference>
<keyword evidence="7 8" id="KW-0472">Membrane</keyword>
<evidence type="ECO:0000313" key="11">
    <source>
        <dbReference type="Proteomes" id="UP000265768"/>
    </source>
</evidence>
<keyword evidence="4" id="KW-1003">Cell membrane</keyword>
<keyword evidence="11" id="KW-1185">Reference proteome</keyword>
<comment type="subcellular location">
    <subcellularLocation>
        <location evidence="1">Cell membrane</location>
        <topology evidence="1">Multi-pass membrane protein</topology>
    </subcellularLocation>
</comment>
<evidence type="ECO:0000259" key="9">
    <source>
        <dbReference type="PROSITE" id="PS51012"/>
    </source>
</evidence>
<dbReference type="Pfam" id="PF12698">
    <property type="entry name" value="ABC2_membrane_3"/>
    <property type="match status" value="1"/>
</dbReference>
<dbReference type="InterPro" id="IPR013525">
    <property type="entry name" value="ABC2_TM"/>
</dbReference>
<keyword evidence="3" id="KW-0813">Transport</keyword>
<comment type="similarity">
    <text evidence="2">Belongs to the ABC-2 integral membrane protein family.</text>
</comment>
<feature type="transmembrane region" description="Helical" evidence="8">
    <location>
        <begin position="21"/>
        <end position="43"/>
    </location>
</feature>
<evidence type="ECO:0000256" key="7">
    <source>
        <dbReference type="ARBA" id="ARBA00023136"/>
    </source>
</evidence>
<evidence type="ECO:0000256" key="8">
    <source>
        <dbReference type="SAM" id="Phobius"/>
    </source>
</evidence>
<evidence type="ECO:0000256" key="6">
    <source>
        <dbReference type="ARBA" id="ARBA00022989"/>
    </source>
</evidence>
<reference evidence="10 11" key="1">
    <citation type="submission" date="2018-09" db="EMBL/GenBank/DDBJ databases">
        <title>YIM 75507 draft genome.</title>
        <authorList>
            <person name="Tang S."/>
            <person name="Feng Y."/>
        </authorList>
    </citation>
    <scope>NUCLEOTIDE SEQUENCE [LARGE SCALE GENOMIC DNA]</scope>
    <source>
        <strain evidence="10 11">YIM 75507</strain>
    </source>
</reference>
<dbReference type="GO" id="GO:0140359">
    <property type="term" value="F:ABC-type transporter activity"/>
    <property type="evidence" value="ECO:0007669"/>
    <property type="project" value="InterPro"/>
</dbReference>
<dbReference type="Proteomes" id="UP000265768">
    <property type="component" value="Unassembled WGS sequence"/>
</dbReference>
<dbReference type="InterPro" id="IPR047817">
    <property type="entry name" value="ABC2_TM_bact-type"/>
</dbReference>
<dbReference type="Gene3D" id="3.40.1710.10">
    <property type="entry name" value="abc type-2 transporter like domain"/>
    <property type="match status" value="1"/>
</dbReference>
<dbReference type="GO" id="GO:0005886">
    <property type="term" value="C:plasma membrane"/>
    <property type="evidence" value="ECO:0007669"/>
    <property type="project" value="UniProtKB-SubCell"/>
</dbReference>
<dbReference type="PANTHER" id="PTHR30294:SF29">
    <property type="entry name" value="MULTIDRUG ABC TRANSPORTER PERMEASE YBHS-RELATED"/>
    <property type="match status" value="1"/>
</dbReference>
<dbReference type="OrthoDB" id="161250at2"/>
<keyword evidence="6 8" id="KW-1133">Transmembrane helix</keyword>
<sequence>MRAVLLIAGNDLRQRLRDKSLLIMAILVPLGLTLVLNLVFGGLENEEIAAFAVADQDNGPVATQFTGRVLGALEREGVVDVRRVRTPEEGRALTEEGAVAASISIPPGFSQAVQAGRPAVIRIVGHVDRPVGVQVARSVVEAFAAELRYVQIAVATAGGPPERVAGEAAQAPAPVRFAEAEAARRQLDIGANMAAGMAVFFLFFTVQFGVTSILDERRDGTLARLVAAPIPRSAILAGKLLSSVVVGTASMAVLLVASGLILGVTWGDPLGVAALVLAGVLAATGVMGVVATFARNAEQAGGQQSVVAVLLGLLGGVFLPVAQLGAALSVVSLATPHRWFLRGLSELADGGGPGRVAVPVLALLAFALVTGAIAMARVGRMLRP</sequence>
<protein>
    <submittedName>
        <fullName evidence="10">ABC transporter permease</fullName>
    </submittedName>
</protein>
<dbReference type="RefSeq" id="WP_119928560.1">
    <property type="nucleotide sequence ID" value="NZ_QZEY01000009.1"/>
</dbReference>
<feature type="transmembrane region" description="Helical" evidence="8">
    <location>
        <begin position="306"/>
        <end position="336"/>
    </location>
</feature>
<keyword evidence="5 8" id="KW-0812">Transmembrane</keyword>
<dbReference type="PANTHER" id="PTHR30294">
    <property type="entry name" value="MEMBRANE COMPONENT OF ABC TRANSPORTER YHHJ-RELATED"/>
    <property type="match status" value="1"/>
</dbReference>
<feature type="transmembrane region" description="Helical" evidence="8">
    <location>
        <begin position="240"/>
        <end position="266"/>
    </location>
</feature>
<proteinExistence type="inferred from homology"/>
<comment type="caution">
    <text evidence="10">The sequence shown here is derived from an EMBL/GenBank/DDBJ whole genome shotgun (WGS) entry which is preliminary data.</text>
</comment>
<name>A0A3A4BGI1_9ACTN</name>
<gene>
    <name evidence="10" type="ORF">D5H75_22840</name>
</gene>
<accession>A0A3A4BGI1</accession>
<dbReference type="PROSITE" id="PS51012">
    <property type="entry name" value="ABC_TM2"/>
    <property type="match status" value="1"/>
</dbReference>
<feature type="transmembrane region" description="Helical" evidence="8">
    <location>
        <begin position="356"/>
        <end position="376"/>
    </location>
</feature>
<evidence type="ECO:0000256" key="5">
    <source>
        <dbReference type="ARBA" id="ARBA00022692"/>
    </source>
</evidence>
<dbReference type="InterPro" id="IPR051449">
    <property type="entry name" value="ABC-2_transporter_component"/>
</dbReference>